<dbReference type="Pfam" id="PF13193">
    <property type="entry name" value="AMP-binding_C"/>
    <property type="match status" value="1"/>
</dbReference>
<dbReference type="Gene3D" id="3.30.300.30">
    <property type="match status" value="1"/>
</dbReference>
<proteinExistence type="inferred from homology"/>
<dbReference type="EMBL" id="CAKOFQ010006893">
    <property type="protein sequence ID" value="CAH1980327.1"/>
    <property type="molecule type" value="Genomic_DNA"/>
</dbReference>
<comment type="similarity">
    <text evidence="1">Belongs to the ATP-dependent AMP-binding enzyme family.</text>
</comment>
<keyword evidence="5" id="KW-1185">Reference proteome</keyword>
<dbReference type="Proteomes" id="UP001152888">
    <property type="component" value="Unassembled WGS sequence"/>
</dbReference>
<gene>
    <name evidence="4" type="ORF">ACAOBT_LOCUS13913</name>
</gene>
<dbReference type="PANTHER" id="PTHR24096:SF149">
    <property type="entry name" value="AMP-BINDING DOMAIN-CONTAINING PROTEIN-RELATED"/>
    <property type="match status" value="1"/>
</dbReference>
<reference evidence="4" key="1">
    <citation type="submission" date="2022-03" db="EMBL/GenBank/DDBJ databases">
        <authorList>
            <person name="Sayadi A."/>
        </authorList>
    </citation>
    <scope>NUCLEOTIDE SEQUENCE</scope>
</reference>
<dbReference type="Gene3D" id="3.40.50.12780">
    <property type="entry name" value="N-terminal domain of ligase-like"/>
    <property type="match status" value="1"/>
</dbReference>
<dbReference type="AlphaFoldDB" id="A0A9P0KW61"/>
<dbReference type="GO" id="GO:0016405">
    <property type="term" value="F:CoA-ligase activity"/>
    <property type="evidence" value="ECO:0007669"/>
    <property type="project" value="TreeGrafter"/>
</dbReference>
<evidence type="ECO:0000313" key="4">
    <source>
        <dbReference type="EMBL" id="CAH1980327.1"/>
    </source>
</evidence>
<accession>A0A9P0KW61</accession>
<organism evidence="4 5">
    <name type="scientific">Acanthoscelides obtectus</name>
    <name type="common">Bean weevil</name>
    <name type="synonym">Bruchus obtectus</name>
    <dbReference type="NCBI Taxonomy" id="200917"/>
    <lineage>
        <taxon>Eukaryota</taxon>
        <taxon>Metazoa</taxon>
        <taxon>Ecdysozoa</taxon>
        <taxon>Arthropoda</taxon>
        <taxon>Hexapoda</taxon>
        <taxon>Insecta</taxon>
        <taxon>Pterygota</taxon>
        <taxon>Neoptera</taxon>
        <taxon>Endopterygota</taxon>
        <taxon>Coleoptera</taxon>
        <taxon>Polyphaga</taxon>
        <taxon>Cucujiformia</taxon>
        <taxon>Chrysomeloidea</taxon>
        <taxon>Chrysomelidae</taxon>
        <taxon>Bruchinae</taxon>
        <taxon>Bruchini</taxon>
        <taxon>Acanthoscelides</taxon>
    </lineage>
</organism>
<keyword evidence="2" id="KW-0436">Ligase</keyword>
<dbReference type="OrthoDB" id="10253869at2759"/>
<feature type="domain" description="AMP-binding enzyme C-terminal" evidence="3">
    <location>
        <begin position="140"/>
        <end position="215"/>
    </location>
</feature>
<evidence type="ECO:0000256" key="2">
    <source>
        <dbReference type="ARBA" id="ARBA00022598"/>
    </source>
</evidence>
<dbReference type="InterPro" id="IPR045851">
    <property type="entry name" value="AMP-bd_C_sf"/>
</dbReference>
<sequence>MITQRIYRKQYFSSHSILEEMVHDNIIRTSEVRLNLQYLGGVGYVLFNNLKKKGDRIITVVDLDTGERLGPNKAGELRVKSRNILNCYYRVPNSDHLDSDGWFKTGDVVKYDEDLCFYFEGRIKDIIVYQGWHVAPGILETKLKSHPAVKRAAVVGKPHPADGEHPLALVELSDGRTDVDLMEIKEFVDEDMNDIYKLRGGIVAVKKLPVTITGKVKKGLLRKMMEGRMVVSATEEVSDSFSQRA</sequence>
<evidence type="ECO:0000313" key="5">
    <source>
        <dbReference type="Proteomes" id="UP001152888"/>
    </source>
</evidence>
<name>A0A9P0KW61_ACAOB</name>
<evidence type="ECO:0000259" key="3">
    <source>
        <dbReference type="Pfam" id="PF13193"/>
    </source>
</evidence>
<dbReference type="InterPro" id="IPR042099">
    <property type="entry name" value="ANL_N_sf"/>
</dbReference>
<dbReference type="PANTHER" id="PTHR24096">
    <property type="entry name" value="LONG-CHAIN-FATTY-ACID--COA LIGASE"/>
    <property type="match status" value="1"/>
</dbReference>
<protein>
    <recommendedName>
        <fullName evidence="3">AMP-binding enzyme C-terminal domain-containing protein</fullName>
    </recommendedName>
</protein>
<dbReference type="SUPFAM" id="SSF56801">
    <property type="entry name" value="Acetyl-CoA synthetase-like"/>
    <property type="match status" value="1"/>
</dbReference>
<comment type="caution">
    <text evidence="4">The sequence shown here is derived from an EMBL/GenBank/DDBJ whole genome shotgun (WGS) entry which is preliminary data.</text>
</comment>
<evidence type="ECO:0000256" key="1">
    <source>
        <dbReference type="ARBA" id="ARBA00006432"/>
    </source>
</evidence>
<dbReference type="InterPro" id="IPR025110">
    <property type="entry name" value="AMP-bd_C"/>
</dbReference>